<dbReference type="SMART" id="SM00530">
    <property type="entry name" value="HTH_XRE"/>
    <property type="match status" value="1"/>
</dbReference>
<accession>A0ABT3WYD6</accession>
<protein>
    <submittedName>
        <fullName evidence="2">Helix-turn-helix transcriptional regulator</fullName>
    </submittedName>
</protein>
<dbReference type="RefSeq" id="WP_267150902.1">
    <property type="nucleotide sequence ID" value="NZ_JAPMLT010000002.1"/>
</dbReference>
<dbReference type="CDD" id="cd00093">
    <property type="entry name" value="HTH_XRE"/>
    <property type="match status" value="1"/>
</dbReference>
<name>A0ABT3WYD6_9BACL</name>
<dbReference type="Proteomes" id="UP001208017">
    <property type="component" value="Unassembled WGS sequence"/>
</dbReference>
<gene>
    <name evidence="2" type="ORF">OS242_06810</name>
</gene>
<dbReference type="SUPFAM" id="SSF48452">
    <property type="entry name" value="TPR-like"/>
    <property type="match status" value="1"/>
</dbReference>
<dbReference type="PROSITE" id="PS50943">
    <property type="entry name" value="HTH_CROC1"/>
    <property type="match status" value="1"/>
</dbReference>
<dbReference type="InterPro" id="IPR010982">
    <property type="entry name" value="Lambda_DNA-bd_dom_sf"/>
</dbReference>
<evidence type="ECO:0000259" key="1">
    <source>
        <dbReference type="PROSITE" id="PS50943"/>
    </source>
</evidence>
<dbReference type="SUPFAM" id="SSF47413">
    <property type="entry name" value="lambda repressor-like DNA-binding domains"/>
    <property type="match status" value="1"/>
</dbReference>
<dbReference type="Gene3D" id="1.10.260.40">
    <property type="entry name" value="lambda repressor-like DNA-binding domains"/>
    <property type="match status" value="1"/>
</dbReference>
<organism evidence="2 3">
    <name type="scientific">Tumebacillus lacus</name>
    <dbReference type="NCBI Taxonomy" id="2995335"/>
    <lineage>
        <taxon>Bacteria</taxon>
        <taxon>Bacillati</taxon>
        <taxon>Bacillota</taxon>
        <taxon>Bacilli</taxon>
        <taxon>Bacillales</taxon>
        <taxon>Alicyclobacillaceae</taxon>
        <taxon>Tumebacillus</taxon>
    </lineage>
</organism>
<keyword evidence="3" id="KW-1185">Reference proteome</keyword>
<proteinExistence type="predicted"/>
<reference evidence="2 3" key="1">
    <citation type="submission" date="2022-11" db="EMBL/GenBank/DDBJ databases">
        <title>Study of microbial diversity in lake waters.</title>
        <authorList>
            <person name="Zhang J."/>
        </authorList>
    </citation>
    <scope>NUCLEOTIDE SEQUENCE [LARGE SCALE GENOMIC DNA]</scope>
    <source>
        <strain evidence="2 3">DT12</strain>
    </source>
</reference>
<comment type="caution">
    <text evidence="2">The sequence shown here is derived from an EMBL/GenBank/DDBJ whole genome shotgun (WGS) entry which is preliminary data.</text>
</comment>
<sequence length="391" mass="44294">MGVIEKSNTYTYGDLSIGQRISEIMEERGSSYSLRAFGGRIGISKDMLGRMISGERHMTPSELEKIAAGFKISVERLKQEDTKDDLAELRQLLRSRVNPKRAFGLAQGIAAVALGSTERCVAYNLLGQAYFLIGDTNEAHQAWLQALTYAEKIEHRYGDAGPLYAVLNNLTVTLTERKEFSKLSEILNRIEPVFEADMERMGSIMYSRATIARYFLENELEGQFIYRSLECLMQTNFKDKIGRAQVNAADFEFRGKNYVRARDLLEQAMVNLADEAGFFKVAVKEYVKVLLKLGDIKNAIKLIESNSDDLDGYPDLKSRFQFLLVYAKQDIAEAENLISDPSTDRLIHRLTCEFLMSHYQSLGDAHSFMKYYKLAKSIHSPSSDLLDEGDL</sequence>
<evidence type="ECO:0000313" key="3">
    <source>
        <dbReference type="Proteomes" id="UP001208017"/>
    </source>
</evidence>
<dbReference type="InterPro" id="IPR011990">
    <property type="entry name" value="TPR-like_helical_dom_sf"/>
</dbReference>
<dbReference type="EMBL" id="JAPMLT010000002">
    <property type="protein sequence ID" value="MCX7569670.1"/>
    <property type="molecule type" value="Genomic_DNA"/>
</dbReference>
<feature type="domain" description="HTH cro/C1-type" evidence="1">
    <location>
        <begin position="21"/>
        <end position="77"/>
    </location>
</feature>
<dbReference type="InterPro" id="IPR001387">
    <property type="entry name" value="Cro/C1-type_HTH"/>
</dbReference>
<evidence type="ECO:0000313" key="2">
    <source>
        <dbReference type="EMBL" id="MCX7569670.1"/>
    </source>
</evidence>
<dbReference type="Gene3D" id="1.25.40.10">
    <property type="entry name" value="Tetratricopeptide repeat domain"/>
    <property type="match status" value="1"/>
</dbReference>